<dbReference type="AlphaFoldDB" id="A0A317E2N8"/>
<evidence type="ECO:0000313" key="2">
    <source>
        <dbReference type="Proteomes" id="UP000246077"/>
    </source>
</evidence>
<proteinExistence type="predicted"/>
<keyword evidence="2" id="KW-1185">Reference proteome</keyword>
<evidence type="ECO:0000313" key="1">
    <source>
        <dbReference type="EMBL" id="PWR20684.1"/>
    </source>
</evidence>
<organism evidence="1 2">
    <name type="scientific">Zavarzinia compransoris</name>
    <dbReference type="NCBI Taxonomy" id="1264899"/>
    <lineage>
        <taxon>Bacteria</taxon>
        <taxon>Pseudomonadati</taxon>
        <taxon>Pseudomonadota</taxon>
        <taxon>Alphaproteobacteria</taxon>
        <taxon>Rhodospirillales</taxon>
        <taxon>Zavarziniaceae</taxon>
        <taxon>Zavarzinia</taxon>
    </lineage>
</organism>
<evidence type="ECO:0008006" key="3">
    <source>
        <dbReference type="Google" id="ProtNLM"/>
    </source>
</evidence>
<name>A0A317E2N8_9PROT</name>
<dbReference type="Proteomes" id="UP000246077">
    <property type="component" value="Unassembled WGS sequence"/>
</dbReference>
<reference evidence="2" key="1">
    <citation type="submission" date="2018-05" db="EMBL/GenBank/DDBJ databases">
        <title>Zavarzinia sp. HR-AS.</title>
        <authorList>
            <person name="Lee Y."/>
            <person name="Jeon C.O."/>
        </authorList>
    </citation>
    <scope>NUCLEOTIDE SEQUENCE [LARGE SCALE GENOMIC DNA]</scope>
    <source>
        <strain evidence="2">DSM 1231</strain>
    </source>
</reference>
<sequence length="110" mass="11582">MALGACAAVPPPETAVLQPLPPSGLVGMAGSELPQYLGPPSLRRHEGAAEIWQYAAPECLLYLFLYLDQGRPVIRHAEARDRRRRPADVAGCARAIGAQRAAARANAAGG</sequence>
<protein>
    <recommendedName>
        <fullName evidence="3">Lipoprotein SmpA/OmlA domain-containing protein</fullName>
    </recommendedName>
</protein>
<dbReference type="EMBL" id="QGLF01000003">
    <property type="protein sequence ID" value="PWR20684.1"/>
    <property type="molecule type" value="Genomic_DNA"/>
</dbReference>
<comment type="caution">
    <text evidence="1">The sequence shown here is derived from an EMBL/GenBank/DDBJ whole genome shotgun (WGS) entry which is preliminary data.</text>
</comment>
<accession>A0A317E2N8</accession>
<gene>
    <name evidence="1" type="ORF">DKG75_11845</name>
</gene>